<comment type="caution">
    <text evidence="1">The sequence shown here is derived from an EMBL/GenBank/DDBJ whole genome shotgun (WGS) entry which is preliminary data.</text>
</comment>
<evidence type="ECO:0000313" key="1">
    <source>
        <dbReference type="EMBL" id="ONU85031.1"/>
    </source>
</evidence>
<gene>
    <name evidence="1" type="ORF">A8E72_16680</name>
</gene>
<proteinExistence type="predicted"/>
<name>A0A1V2W361_9BURK</name>
<evidence type="ECO:0000313" key="2">
    <source>
        <dbReference type="Proteomes" id="UP000188543"/>
    </source>
</evidence>
<dbReference type="Proteomes" id="UP000188543">
    <property type="component" value="Unassembled WGS sequence"/>
</dbReference>
<dbReference type="EMBL" id="MUTJ01000053">
    <property type="protein sequence ID" value="ONU85031.1"/>
    <property type="molecule type" value="Genomic_DNA"/>
</dbReference>
<protein>
    <submittedName>
        <fullName evidence="1">Uncharacterized protein</fullName>
    </submittedName>
</protein>
<accession>A0A1V2W361</accession>
<sequence>MELKGKHIDTLVALVEGGPLDDGDVPSKSARDELIGAGLAVRVVVKLQDGYTAATYAGREAYKEQFGNADSMREAQAFRQAGNAISRAR</sequence>
<reference evidence="1 2" key="1">
    <citation type="submission" date="2016-08" db="EMBL/GenBank/DDBJ databases">
        <authorList>
            <person name="Seilhamer J.J."/>
        </authorList>
    </citation>
    <scope>NUCLEOTIDE SEQUENCE [LARGE SCALE GENOMIC DNA]</scope>
    <source>
        <strain evidence="1 2">VC14762</strain>
    </source>
</reference>
<dbReference type="OrthoDB" id="9135101at2"/>
<organism evidence="1 2">
    <name type="scientific">Burkholderia cenocepacia</name>
    <dbReference type="NCBI Taxonomy" id="95486"/>
    <lineage>
        <taxon>Bacteria</taxon>
        <taxon>Pseudomonadati</taxon>
        <taxon>Pseudomonadota</taxon>
        <taxon>Betaproteobacteria</taxon>
        <taxon>Burkholderiales</taxon>
        <taxon>Burkholderiaceae</taxon>
        <taxon>Burkholderia</taxon>
        <taxon>Burkholderia cepacia complex</taxon>
    </lineage>
</organism>
<dbReference type="RefSeq" id="WP_048986633.1">
    <property type="nucleotide sequence ID" value="NZ_CADETK010000010.1"/>
</dbReference>
<dbReference type="AlphaFoldDB" id="A0A1V2W361"/>